<name>A0A563VIK1_9CYAN</name>
<dbReference type="Proteomes" id="UP000320055">
    <property type="component" value="Unassembled WGS sequence"/>
</dbReference>
<reference evidence="1 2" key="1">
    <citation type="submission" date="2019-01" db="EMBL/GenBank/DDBJ databases">
        <authorList>
            <person name="Brito A."/>
        </authorList>
    </citation>
    <scope>NUCLEOTIDE SEQUENCE [LARGE SCALE GENOMIC DNA]</scope>
    <source>
        <strain evidence="1">1</strain>
    </source>
</reference>
<keyword evidence="2" id="KW-1185">Reference proteome</keyword>
<organism evidence="1 2">
    <name type="scientific">Hyella patelloides LEGE 07179</name>
    <dbReference type="NCBI Taxonomy" id="945734"/>
    <lineage>
        <taxon>Bacteria</taxon>
        <taxon>Bacillati</taxon>
        <taxon>Cyanobacteriota</taxon>
        <taxon>Cyanophyceae</taxon>
        <taxon>Pleurocapsales</taxon>
        <taxon>Hyellaceae</taxon>
        <taxon>Hyella</taxon>
    </lineage>
</organism>
<protein>
    <submittedName>
        <fullName evidence="1">Uncharacterized protein</fullName>
    </submittedName>
</protein>
<gene>
    <name evidence="1" type="ORF">H1P_10027</name>
</gene>
<evidence type="ECO:0000313" key="1">
    <source>
        <dbReference type="EMBL" id="VEP11242.1"/>
    </source>
</evidence>
<dbReference type="AlphaFoldDB" id="A0A563VIK1"/>
<sequence length="48" mass="5597">MYYDEKARTRANILNKKKIFGNTKFMSIFRDEATIGWNLAFFDCVGAT</sequence>
<evidence type="ECO:0000313" key="2">
    <source>
        <dbReference type="Proteomes" id="UP000320055"/>
    </source>
</evidence>
<accession>A0A563VIK1</accession>
<proteinExistence type="predicted"/>
<dbReference type="EMBL" id="CAACVJ010000001">
    <property type="protein sequence ID" value="VEP11242.1"/>
    <property type="molecule type" value="Genomic_DNA"/>
</dbReference>